<sequence>MKNFPIKVMLFFYIMLSRLSLCEALSRLILGEPTI</sequence>
<gene>
    <name evidence="1" type="ORF">BkAM31D_07175</name>
</gene>
<protein>
    <submittedName>
        <fullName evidence="1">Uncharacterized protein</fullName>
    </submittedName>
</protein>
<proteinExistence type="predicted"/>
<dbReference type="AlphaFoldDB" id="A0A1X9M8C4"/>
<dbReference type="Proteomes" id="UP000193006">
    <property type="component" value="Chromosome"/>
</dbReference>
<reference evidence="1 2" key="1">
    <citation type="submission" date="2017-04" db="EMBL/GenBank/DDBJ databases">
        <title>Bacillus krulwichiae AM31D Genome sequencing and assembly.</title>
        <authorList>
            <person name="Krulwich T.A."/>
            <person name="Anastor L."/>
            <person name="Ehrlich R."/>
            <person name="Ehrlich G.D."/>
            <person name="Janto B."/>
        </authorList>
    </citation>
    <scope>NUCLEOTIDE SEQUENCE [LARGE SCALE GENOMIC DNA]</scope>
    <source>
        <strain evidence="1 2">AM31D</strain>
    </source>
</reference>
<evidence type="ECO:0000313" key="1">
    <source>
        <dbReference type="EMBL" id="ARK29656.1"/>
    </source>
</evidence>
<evidence type="ECO:0000313" key="2">
    <source>
        <dbReference type="Proteomes" id="UP000193006"/>
    </source>
</evidence>
<keyword evidence="2" id="KW-1185">Reference proteome</keyword>
<dbReference type="EMBL" id="CP020814">
    <property type="protein sequence ID" value="ARK29656.1"/>
    <property type="molecule type" value="Genomic_DNA"/>
</dbReference>
<organism evidence="1 2">
    <name type="scientific">Halalkalibacter krulwichiae</name>
    <dbReference type="NCBI Taxonomy" id="199441"/>
    <lineage>
        <taxon>Bacteria</taxon>
        <taxon>Bacillati</taxon>
        <taxon>Bacillota</taxon>
        <taxon>Bacilli</taxon>
        <taxon>Bacillales</taxon>
        <taxon>Bacillaceae</taxon>
        <taxon>Halalkalibacter</taxon>
    </lineage>
</organism>
<dbReference type="KEGG" id="bkw:BkAM31D_07175"/>
<accession>A0A1X9M8C4</accession>
<name>A0A1X9M8C4_9BACI</name>